<evidence type="ECO:0000313" key="2">
    <source>
        <dbReference type="EMBL" id="TFK24247.1"/>
    </source>
</evidence>
<protein>
    <submittedName>
        <fullName evidence="2">Uncharacterized protein</fullName>
    </submittedName>
</protein>
<organism evidence="2 3">
    <name type="scientific">Coprinopsis marcescibilis</name>
    <name type="common">Agaric fungus</name>
    <name type="synonym">Psathyrella marcescibilis</name>
    <dbReference type="NCBI Taxonomy" id="230819"/>
    <lineage>
        <taxon>Eukaryota</taxon>
        <taxon>Fungi</taxon>
        <taxon>Dikarya</taxon>
        <taxon>Basidiomycota</taxon>
        <taxon>Agaricomycotina</taxon>
        <taxon>Agaricomycetes</taxon>
        <taxon>Agaricomycetidae</taxon>
        <taxon>Agaricales</taxon>
        <taxon>Agaricineae</taxon>
        <taxon>Psathyrellaceae</taxon>
        <taxon>Coprinopsis</taxon>
    </lineage>
</organism>
<feature type="region of interest" description="Disordered" evidence="1">
    <location>
        <begin position="40"/>
        <end position="62"/>
    </location>
</feature>
<dbReference type="EMBL" id="ML210204">
    <property type="protein sequence ID" value="TFK24247.1"/>
    <property type="molecule type" value="Genomic_DNA"/>
</dbReference>
<evidence type="ECO:0000313" key="3">
    <source>
        <dbReference type="Proteomes" id="UP000307440"/>
    </source>
</evidence>
<dbReference type="AlphaFoldDB" id="A0A5C3KV84"/>
<name>A0A5C3KV84_COPMA</name>
<proteinExistence type="predicted"/>
<gene>
    <name evidence="2" type="ORF">FA15DRAFT_424263</name>
</gene>
<evidence type="ECO:0000256" key="1">
    <source>
        <dbReference type="SAM" id="MobiDB-lite"/>
    </source>
</evidence>
<sequence length="187" mass="20896">MSGWVQCSHSHSQVKEESGKYKDNQILDCVLVPTFDQVRRRRKRESTFDPVKLEDGQPHGLFNNINEHNASLLSHERVSQKTLSRSDGVVKVEQRMASSSTHKITLQSEEGNGNGSALSNHVPRVQYTTNAQKHSSVLVPQTILQLDHSVSLKGQGRPAVRVKELSPEIILSFDVSSYSIWDVPSLV</sequence>
<keyword evidence="3" id="KW-1185">Reference proteome</keyword>
<accession>A0A5C3KV84</accession>
<dbReference type="Proteomes" id="UP000307440">
    <property type="component" value="Unassembled WGS sequence"/>
</dbReference>
<feature type="compositionally biased region" description="Polar residues" evidence="1">
    <location>
        <begin position="97"/>
        <end position="119"/>
    </location>
</feature>
<feature type="compositionally biased region" description="Basic and acidic residues" evidence="1">
    <location>
        <begin position="45"/>
        <end position="57"/>
    </location>
</feature>
<reference evidence="2 3" key="1">
    <citation type="journal article" date="2019" name="Nat. Ecol. Evol.">
        <title>Megaphylogeny resolves global patterns of mushroom evolution.</title>
        <authorList>
            <person name="Varga T."/>
            <person name="Krizsan K."/>
            <person name="Foldi C."/>
            <person name="Dima B."/>
            <person name="Sanchez-Garcia M."/>
            <person name="Sanchez-Ramirez S."/>
            <person name="Szollosi G.J."/>
            <person name="Szarkandi J.G."/>
            <person name="Papp V."/>
            <person name="Albert L."/>
            <person name="Andreopoulos W."/>
            <person name="Angelini C."/>
            <person name="Antonin V."/>
            <person name="Barry K.W."/>
            <person name="Bougher N.L."/>
            <person name="Buchanan P."/>
            <person name="Buyck B."/>
            <person name="Bense V."/>
            <person name="Catcheside P."/>
            <person name="Chovatia M."/>
            <person name="Cooper J."/>
            <person name="Damon W."/>
            <person name="Desjardin D."/>
            <person name="Finy P."/>
            <person name="Geml J."/>
            <person name="Haridas S."/>
            <person name="Hughes K."/>
            <person name="Justo A."/>
            <person name="Karasinski D."/>
            <person name="Kautmanova I."/>
            <person name="Kiss B."/>
            <person name="Kocsube S."/>
            <person name="Kotiranta H."/>
            <person name="LaButti K.M."/>
            <person name="Lechner B.E."/>
            <person name="Liimatainen K."/>
            <person name="Lipzen A."/>
            <person name="Lukacs Z."/>
            <person name="Mihaltcheva S."/>
            <person name="Morgado L.N."/>
            <person name="Niskanen T."/>
            <person name="Noordeloos M.E."/>
            <person name="Ohm R.A."/>
            <person name="Ortiz-Santana B."/>
            <person name="Ovrebo C."/>
            <person name="Racz N."/>
            <person name="Riley R."/>
            <person name="Savchenko A."/>
            <person name="Shiryaev A."/>
            <person name="Soop K."/>
            <person name="Spirin V."/>
            <person name="Szebenyi C."/>
            <person name="Tomsovsky M."/>
            <person name="Tulloss R.E."/>
            <person name="Uehling J."/>
            <person name="Grigoriev I.V."/>
            <person name="Vagvolgyi C."/>
            <person name="Papp T."/>
            <person name="Martin F.M."/>
            <person name="Miettinen O."/>
            <person name="Hibbett D.S."/>
            <person name="Nagy L.G."/>
        </authorList>
    </citation>
    <scope>NUCLEOTIDE SEQUENCE [LARGE SCALE GENOMIC DNA]</scope>
    <source>
        <strain evidence="2 3">CBS 121175</strain>
    </source>
</reference>
<feature type="region of interest" description="Disordered" evidence="1">
    <location>
        <begin position="97"/>
        <end position="120"/>
    </location>
</feature>